<accession>A0ABN8E0R6</accession>
<name>A0ABN8E0R6_9VIBR</name>
<feature type="chain" id="PRO_5045508398" description="Solute-binding protein family 3/N-terminal domain-containing protein" evidence="1">
    <location>
        <begin position="23"/>
        <end position="287"/>
    </location>
</feature>
<reference evidence="2" key="1">
    <citation type="submission" date="2021-11" db="EMBL/GenBank/DDBJ databases">
        <authorList>
            <person name="Rodrigo-Torres L."/>
            <person name="Arahal R. D."/>
            <person name="Lucena T."/>
        </authorList>
    </citation>
    <scope>NUCLEOTIDE SEQUENCE</scope>
    <source>
        <strain evidence="2">CECT 7928</strain>
    </source>
</reference>
<protein>
    <recommendedName>
        <fullName evidence="4">Solute-binding protein family 3/N-terminal domain-containing protein</fullName>
    </recommendedName>
</protein>
<evidence type="ECO:0000313" key="2">
    <source>
        <dbReference type="EMBL" id="CAH0536270.1"/>
    </source>
</evidence>
<comment type="caution">
    <text evidence="2">The sequence shown here is derived from an EMBL/GenBank/DDBJ whole genome shotgun (WGS) entry which is preliminary data.</text>
</comment>
<dbReference type="RefSeq" id="WP_237359727.1">
    <property type="nucleotide sequence ID" value="NZ_CAKLDM010000001.1"/>
</dbReference>
<evidence type="ECO:0000256" key="1">
    <source>
        <dbReference type="SAM" id="SignalP"/>
    </source>
</evidence>
<evidence type="ECO:0008006" key="4">
    <source>
        <dbReference type="Google" id="ProtNLM"/>
    </source>
</evidence>
<sequence>MGNLLRSCLYSLLVTFSVTSVAAVDIIHPVPRDGSDLDKYAIDLISFLAKKSGQEVNVKPYDRPVDSQSRKVQLIKEGKMTVDWLGADKKVESQLVPIRYPIFRGLLGHRIFITNKTTEAKLGAVQTKAELEKFSMIQGEGWADVGVLKAGGFRVKEVPSFENIFKIVDAGRADLFPRAVIEPYSELAGRPQYKNLLVDDKLMLVYRFPMFLFVSPTAANKPVVDILNAGFEKAYQDGSFIEFFEKSPLVVKTFEQAKLKQRKVFNIPNPNLSEKTRSIPDKYWLKL</sequence>
<feature type="signal peptide" evidence="1">
    <location>
        <begin position="1"/>
        <end position="22"/>
    </location>
</feature>
<keyword evidence="3" id="KW-1185">Reference proteome</keyword>
<evidence type="ECO:0000313" key="3">
    <source>
        <dbReference type="Proteomes" id="UP000838748"/>
    </source>
</evidence>
<gene>
    <name evidence="2" type="ORF">VMF7928_00304</name>
</gene>
<keyword evidence="1" id="KW-0732">Signal</keyword>
<organism evidence="2 3">
    <name type="scientific">Vibrio marisflavi CECT 7928</name>
    <dbReference type="NCBI Taxonomy" id="634439"/>
    <lineage>
        <taxon>Bacteria</taxon>
        <taxon>Pseudomonadati</taxon>
        <taxon>Pseudomonadota</taxon>
        <taxon>Gammaproteobacteria</taxon>
        <taxon>Vibrionales</taxon>
        <taxon>Vibrionaceae</taxon>
        <taxon>Vibrio</taxon>
    </lineage>
</organism>
<proteinExistence type="predicted"/>
<dbReference type="EMBL" id="CAKLDM010000001">
    <property type="protein sequence ID" value="CAH0536270.1"/>
    <property type="molecule type" value="Genomic_DNA"/>
</dbReference>
<dbReference type="Proteomes" id="UP000838748">
    <property type="component" value="Unassembled WGS sequence"/>
</dbReference>
<dbReference type="SUPFAM" id="SSF53850">
    <property type="entry name" value="Periplasmic binding protein-like II"/>
    <property type="match status" value="1"/>
</dbReference>